<dbReference type="InterPro" id="IPR050065">
    <property type="entry name" value="GlmU-like"/>
</dbReference>
<dbReference type="GO" id="GO:0019134">
    <property type="term" value="F:glucosamine-1-phosphate N-acetyltransferase activity"/>
    <property type="evidence" value="ECO:0007669"/>
    <property type="project" value="UniProtKB-EC"/>
</dbReference>
<keyword evidence="1 4" id="KW-0808">Transferase</keyword>
<dbReference type="PANTHER" id="PTHR43584">
    <property type="entry name" value="NUCLEOTIDYL TRANSFERASE"/>
    <property type="match status" value="1"/>
</dbReference>
<name>A0A3B1C1G5_9ZZZZ</name>
<dbReference type="EMBL" id="UOGE01000059">
    <property type="protein sequence ID" value="VAX20581.1"/>
    <property type="molecule type" value="Genomic_DNA"/>
</dbReference>
<dbReference type="InterPro" id="IPR011004">
    <property type="entry name" value="Trimer_LpxA-like_sf"/>
</dbReference>
<reference evidence="4" key="1">
    <citation type="submission" date="2018-06" db="EMBL/GenBank/DDBJ databases">
        <authorList>
            <person name="Zhirakovskaya E."/>
        </authorList>
    </citation>
    <scope>NUCLEOTIDE SEQUENCE</scope>
</reference>
<accession>A0A3B1C1G5</accession>
<evidence type="ECO:0000256" key="2">
    <source>
        <dbReference type="ARBA" id="ARBA00023315"/>
    </source>
</evidence>
<gene>
    <name evidence="4" type="ORF">MNBD_NITROSPINAE02-1104</name>
</gene>
<evidence type="ECO:0000313" key="4">
    <source>
        <dbReference type="EMBL" id="VAX20581.1"/>
    </source>
</evidence>
<feature type="domain" description="Mannose-1-phosphate guanyltransferase C-terminal" evidence="3">
    <location>
        <begin position="96"/>
        <end position="225"/>
    </location>
</feature>
<evidence type="ECO:0000259" key="3">
    <source>
        <dbReference type="Pfam" id="PF25087"/>
    </source>
</evidence>
<sequence length="262" mass="29214">MKFTEYFLEDNNFKFMDEVRDGEYPWSVVGRIREIIENFTRGKDDSGVKTLEEHCHIEPYSLVVQKTFVTREDKYLSSHKIFVARGTILESGAIVKGPCYIGSNTEIRQGAYIRGNVIIGEECVVGHVTEVKNSIFMDHAFAGHFAYVGDSILGNKVNIGAGTKLANLQFRTKQEIDTETVSDLIIPSGDGPVKTGMQKLGAIVGDYCEIGCNSVTIPGAIIGAHTWIYPNTNVTKGFYEKGSVLKSKGYDLDRIRKRRPPY</sequence>
<dbReference type="GO" id="GO:0016779">
    <property type="term" value="F:nucleotidyltransferase activity"/>
    <property type="evidence" value="ECO:0007669"/>
    <property type="project" value="UniProtKB-ARBA"/>
</dbReference>
<dbReference type="EC" id="2.3.1.157" evidence="4"/>
<keyword evidence="2 4" id="KW-0012">Acyltransferase</keyword>
<dbReference type="Gene3D" id="2.160.10.10">
    <property type="entry name" value="Hexapeptide repeat proteins"/>
    <property type="match status" value="1"/>
</dbReference>
<proteinExistence type="predicted"/>
<organism evidence="4">
    <name type="scientific">hydrothermal vent metagenome</name>
    <dbReference type="NCBI Taxonomy" id="652676"/>
    <lineage>
        <taxon>unclassified sequences</taxon>
        <taxon>metagenomes</taxon>
        <taxon>ecological metagenomes</taxon>
    </lineage>
</organism>
<dbReference type="InterPro" id="IPR056729">
    <property type="entry name" value="GMPPB_C"/>
</dbReference>
<dbReference type="PANTHER" id="PTHR43584:SF8">
    <property type="entry name" value="N-ACETYLMURAMATE ALPHA-1-PHOSPHATE URIDYLYLTRANSFERASE"/>
    <property type="match status" value="1"/>
</dbReference>
<dbReference type="Pfam" id="PF25087">
    <property type="entry name" value="GMPPB_C"/>
    <property type="match status" value="1"/>
</dbReference>
<dbReference type="SUPFAM" id="SSF51161">
    <property type="entry name" value="Trimeric LpxA-like enzymes"/>
    <property type="match status" value="1"/>
</dbReference>
<dbReference type="AlphaFoldDB" id="A0A3B1C1G5"/>
<evidence type="ECO:0000256" key="1">
    <source>
        <dbReference type="ARBA" id="ARBA00022679"/>
    </source>
</evidence>
<protein>
    <submittedName>
        <fullName evidence="4">Glucosamine-1-phosphate N-acetyltransferase</fullName>
        <ecNumber evidence="4">2.3.1.157</ecNumber>
    </submittedName>
</protein>